<organism evidence="2">
    <name type="scientific">Panicum hallii</name>
    <dbReference type="NCBI Taxonomy" id="206008"/>
    <lineage>
        <taxon>Eukaryota</taxon>
        <taxon>Viridiplantae</taxon>
        <taxon>Streptophyta</taxon>
        <taxon>Embryophyta</taxon>
        <taxon>Tracheophyta</taxon>
        <taxon>Spermatophyta</taxon>
        <taxon>Magnoliopsida</taxon>
        <taxon>Liliopsida</taxon>
        <taxon>Poales</taxon>
        <taxon>Poaceae</taxon>
        <taxon>PACMAD clade</taxon>
        <taxon>Panicoideae</taxon>
        <taxon>Panicodae</taxon>
        <taxon>Paniceae</taxon>
        <taxon>Panicinae</taxon>
        <taxon>Panicum</taxon>
        <taxon>Panicum sect. Panicum</taxon>
    </lineage>
</organism>
<dbReference type="AlphaFoldDB" id="A0A2T8IF95"/>
<feature type="compositionally biased region" description="Low complexity" evidence="1">
    <location>
        <begin position="43"/>
        <end position="63"/>
    </location>
</feature>
<dbReference type="EMBL" id="CM008051">
    <property type="protein sequence ID" value="PVH36306.1"/>
    <property type="molecule type" value="Genomic_DNA"/>
</dbReference>
<protein>
    <submittedName>
        <fullName evidence="2">Uncharacterized protein</fullName>
    </submittedName>
</protein>
<proteinExistence type="predicted"/>
<dbReference type="Gramene" id="PVH36306">
    <property type="protein sequence ID" value="PVH36306"/>
    <property type="gene ID" value="PAHAL_6G044600"/>
</dbReference>
<feature type="region of interest" description="Disordered" evidence="1">
    <location>
        <begin position="40"/>
        <end position="63"/>
    </location>
</feature>
<dbReference type="Proteomes" id="UP000243499">
    <property type="component" value="Chromosome 6"/>
</dbReference>
<evidence type="ECO:0000256" key="1">
    <source>
        <dbReference type="SAM" id="MobiDB-lite"/>
    </source>
</evidence>
<accession>A0A2T8IF95</accession>
<name>A0A2T8IF95_9POAL</name>
<gene>
    <name evidence="2" type="ORF">PAHAL_6G044600</name>
</gene>
<sequence>MSVSQLKISKETSFPNHLQIVDCVGVVRKKNLQPNNVSCNRGDSTFSSSSSSSAASSSPTSSFSFDSKYLYLYVSISNDSCAFCSVNSTNLRFGV</sequence>
<reference evidence="2" key="1">
    <citation type="submission" date="2018-04" db="EMBL/GenBank/DDBJ databases">
        <title>WGS assembly of Panicum hallii.</title>
        <authorList>
            <person name="Lovell J."/>
            <person name="Jenkins J."/>
            <person name="Lowry D."/>
            <person name="Mamidi S."/>
            <person name="Sreedasyam A."/>
            <person name="Weng X."/>
            <person name="Barry K."/>
            <person name="Bonette J."/>
            <person name="Campitelli B."/>
            <person name="Daum C."/>
            <person name="Gordon S."/>
            <person name="Gould B."/>
            <person name="Lipzen A."/>
            <person name="Macqueen A."/>
            <person name="Palacio-Mejia J."/>
            <person name="Plott C."/>
            <person name="Shakirov E."/>
            <person name="Shu S."/>
            <person name="Yoshinaga Y."/>
            <person name="Zane M."/>
            <person name="Rokhsar D."/>
            <person name="Grimwood J."/>
            <person name="Schmutz J."/>
            <person name="Juenger T."/>
        </authorList>
    </citation>
    <scope>NUCLEOTIDE SEQUENCE [LARGE SCALE GENOMIC DNA]</scope>
    <source>
        <strain evidence="2">FIL2</strain>
    </source>
</reference>
<evidence type="ECO:0000313" key="2">
    <source>
        <dbReference type="EMBL" id="PVH36306.1"/>
    </source>
</evidence>